<protein>
    <submittedName>
        <fullName evidence="2">Uncharacterized protein</fullName>
    </submittedName>
</protein>
<dbReference type="Proteomes" id="UP000838160">
    <property type="component" value="Unassembled WGS sequence"/>
</dbReference>
<feature type="compositionally biased region" description="Basic residues" evidence="1">
    <location>
        <begin position="86"/>
        <end position="112"/>
    </location>
</feature>
<accession>A0ABM8ZDP8</accession>
<name>A0ABM8ZDP8_9VIBR</name>
<gene>
    <name evidence="2" type="ORF">VHP8226_00144</name>
</gene>
<dbReference type="RefSeq" id="WP_237483251.1">
    <property type="nucleotide sequence ID" value="NZ_CAKLCM010000001.1"/>
</dbReference>
<proteinExistence type="predicted"/>
<evidence type="ECO:0000313" key="2">
    <source>
        <dbReference type="EMBL" id="CAH0524330.1"/>
    </source>
</evidence>
<feature type="compositionally biased region" description="Basic and acidic residues" evidence="1">
    <location>
        <begin position="75"/>
        <end position="85"/>
    </location>
</feature>
<reference evidence="2" key="1">
    <citation type="submission" date="2021-12" db="EMBL/GenBank/DDBJ databases">
        <authorList>
            <person name="Rodrigo-Torres L."/>
            <person name="Arahal R. D."/>
            <person name="Lucena T."/>
        </authorList>
    </citation>
    <scope>NUCLEOTIDE SEQUENCE</scope>
    <source>
        <strain evidence="2">CECT 8226</strain>
    </source>
</reference>
<evidence type="ECO:0000313" key="3">
    <source>
        <dbReference type="Proteomes" id="UP000838160"/>
    </source>
</evidence>
<comment type="caution">
    <text evidence="2">The sequence shown here is derived from an EMBL/GenBank/DDBJ whole genome shotgun (WGS) entry which is preliminary data.</text>
</comment>
<evidence type="ECO:0000256" key="1">
    <source>
        <dbReference type="SAM" id="MobiDB-lite"/>
    </source>
</evidence>
<dbReference type="EMBL" id="CAKLCM010000001">
    <property type="protein sequence ID" value="CAH0524330.1"/>
    <property type="molecule type" value="Genomic_DNA"/>
</dbReference>
<feature type="region of interest" description="Disordered" evidence="1">
    <location>
        <begin position="67"/>
        <end position="112"/>
    </location>
</feature>
<organism evidence="2 3">
    <name type="scientific">Vibrio hippocampi</name>
    <dbReference type="NCBI Taxonomy" id="654686"/>
    <lineage>
        <taxon>Bacteria</taxon>
        <taxon>Pseudomonadati</taxon>
        <taxon>Pseudomonadota</taxon>
        <taxon>Gammaproteobacteria</taxon>
        <taxon>Vibrionales</taxon>
        <taxon>Vibrionaceae</taxon>
        <taxon>Vibrio</taxon>
    </lineage>
</organism>
<sequence length="155" mass="17294">MTKRLCKYRRVEISAQLGEITQLVAQPKYMCGSCTRVASHRSALCKPRLLETATVSAGNSVIANSAMTPLATTPRETDIKADANHTRHSKQDKRAVKAAKKALKKQSKAQKKLAKLVKKSQKLAKQQRKLELKYQHLAHKADKRVANIATQTQLH</sequence>
<keyword evidence="3" id="KW-1185">Reference proteome</keyword>